<dbReference type="InterPro" id="IPR038720">
    <property type="entry name" value="YprB_RNase_H-like_dom"/>
</dbReference>
<dbReference type="SUPFAM" id="SSF53098">
    <property type="entry name" value="Ribonuclease H-like"/>
    <property type="match status" value="1"/>
</dbReference>
<proteinExistence type="predicted"/>
<dbReference type="EMBL" id="LR796610">
    <property type="protein sequence ID" value="CAB4154236.1"/>
    <property type="molecule type" value="Genomic_DNA"/>
</dbReference>
<reference evidence="2" key="1">
    <citation type="submission" date="2020-04" db="EMBL/GenBank/DDBJ databases">
        <authorList>
            <person name="Chiriac C."/>
            <person name="Salcher M."/>
            <person name="Ghai R."/>
            <person name="Kavagutti S V."/>
        </authorList>
    </citation>
    <scope>NUCLEOTIDE SEQUENCE</scope>
</reference>
<sequence length="256" mass="30437">MRKRLFFDIETSFNIGIFWRSGYNLTIQPDDIIKERAIICVSWKWEDDDKVYNLTWDNKQCDKKLLKDFIKVLNTADEIIAHNGDRFDIKWLRTRCLYHGVEMFPQYQSIDTLKHSKSQFNFNSNKLDYIAKFLGVGAKLKHEGMDMWKEIIFNKDADALKRMVEYCDMDVLVLEKVFHKIQPYTKHKINYSVLRGGDKFGCPECQSNNVRLRNTYTTPAGTIQHYMSCNNCHKNSFKINNKTFMDFLQYKMKNNL</sequence>
<keyword evidence="2" id="KW-0269">Exonuclease</keyword>
<dbReference type="Pfam" id="PF13482">
    <property type="entry name" value="RNase_H_2"/>
    <property type="match status" value="1"/>
</dbReference>
<feature type="domain" description="YprB ribonuclease H-like" evidence="1">
    <location>
        <begin position="47"/>
        <end position="180"/>
    </location>
</feature>
<dbReference type="InterPro" id="IPR036397">
    <property type="entry name" value="RNaseH_sf"/>
</dbReference>
<dbReference type="GO" id="GO:0003676">
    <property type="term" value="F:nucleic acid binding"/>
    <property type="evidence" value="ECO:0007669"/>
    <property type="project" value="InterPro"/>
</dbReference>
<organism evidence="2">
    <name type="scientific">uncultured Caudovirales phage</name>
    <dbReference type="NCBI Taxonomy" id="2100421"/>
    <lineage>
        <taxon>Viruses</taxon>
        <taxon>Duplodnaviria</taxon>
        <taxon>Heunggongvirae</taxon>
        <taxon>Uroviricota</taxon>
        <taxon>Caudoviricetes</taxon>
        <taxon>Peduoviridae</taxon>
        <taxon>Maltschvirus</taxon>
        <taxon>Maltschvirus maltsch</taxon>
    </lineage>
</organism>
<accession>A0A6J5N8C2</accession>
<dbReference type="Gene3D" id="3.30.420.10">
    <property type="entry name" value="Ribonuclease H-like superfamily/Ribonuclease H"/>
    <property type="match status" value="1"/>
</dbReference>
<gene>
    <name evidence="2" type="ORF">UFOVP633_37</name>
</gene>
<dbReference type="GO" id="GO:0004527">
    <property type="term" value="F:exonuclease activity"/>
    <property type="evidence" value="ECO:0007669"/>
    <property type="project" value="UniProtKB-KW"/>
</dbReference>
<evidence type="ECO:0000313" key="2">
    <source>
        <dbReference type="EMBL" id="CAB4154236.1"/>
    </source>
</evidence>
<name>A0A6J5N8C2_9CAUD</name>
<evidence type="ECO:0000259" key="1">
    <source>
        <dbReference type="Pfam" id="PF13482"/>
    </source>
</evidence>
<protein>
    <submittedName>
        <fullName evidence="2">COG3359 Predicted exonuclease</fullName>
    </submittedName>
</protein>
<keyword evidence="2" id="KW-0378">Hydrolase</keyword>
<dbReference type="InterPro" id="IPR012337">
    <property type="entry name" value="RNaseH-like_sf"/>
</dbReference>
<keyword evidence="2" id="KW-0540">Nuclease</keyword>